<evidence type="ECO:0000256" key="1">
    <source>
        <dbReference type="SAM" id="Phobius"/>
    </source>
</evidence>
<protein>
    <submittedName>
        <fullName evidence="2">Uncharacterized protein</fullName>
    </submittedName>
</protein>
<dbReference type="Proteomes" id="UP001565236">
    <property type="component" value="Unassembled WGS sequence"/>
</dbReference>
<sequence>MDIKQHIKKKSFTGMAIILLGASTAGALGYNLISNISTEQHAQATNISNHTGY</sequence>
<feature type="transmembrane region" description="Helical" evidence="1">
    <location>
        <begin position="12"/>
        <end position="33"/>
    </location>
</feature>
<reference evidence="2 3" key="1">
    <citation type="submission" date="2024-03" db="EMBL/GenBank/DDBJ databases">
        <title>Mouse gut bacterial collection (mGBC) of GemPharmatech.</title>
        <authorList>
            <person name="He Y."/>
            <person name="Dong L."/>
            <person name="Wu D."/>
            <person name="Gao X."/>
            <person name="Lin Z."/>
        </authorList>
    </citation>
    <scope>NUCLEOTIDE SEQUENCE [LARGE SCALE GENOMIC DNA]</scope>
    <source>
        <strain evidence="2 3">15-30</strain>
    </source>
</reference>
<keyword evidence="3" id="KW-1185">Reference proteome</keyword>
<name>A0ABV4DM04_9LACO</name>
<dbReference type="RefSeq" id="WP_369940235.1">
    <property type="nucleotide sequence ID" value="NZ_JBCLUF010000003.1"/>
</dbReference>
<accession>A0ABV4DM04</accession>
<evidence type="ECO:0000313" key="3">
    <source>
        <dbReference type="Proteomes" id="UP001565236"/>
    </source>
</evidence>
<keyword evidence="1" id="KW-0812">Transmembrane</keyword>
<evidence type="ECO:0000313" key="2">
    <source>
        <dbReference type="EMBL" id="MEY8661510.1"/>
    </source>
</evidence>
<proteinExistence type="predicted"/>
<keyword evidence="1" id="KW-0472">Membrane</keyword>
<dbReference type="EMBL" id="JBCLUF010000003">
    <property type="protein sequence ID" value="MEY8661510.1"/>
    <property type="molecule type" value="Genomic_DNA"/>
</dbReference>
<comment type="caution">
    <text evidence="2">The sequence shown here is derived from an EMBL/GenBank/DDBJ whole genome shotgun (WGS) entry which is preliminary data.</text>
</comment>
<organism evidence="2 3">
    <name type="scientific">Ligilactobacillus faecis</name>
    <dbReference type="NCBI Taxonomy" id="762833"/>
    <lineage>
        <taxon>Bacteria</taxon>
        <taxon>Bacillati</taxon>
        <taxon>Bacillota</taxon>
        <taxon>Bacilli</taxon>
        <taxon>Lactobacillales</taxon>
        <taxon>Lactobacillaceae</taxon>
        <taxon>Ligilactobacillus</taxon>
    </lineage>
</organism>
<gene>
    <name evidence="2" type="ORF">AALT52_01175</name>
</gene>
<keyword evidence="1" id="KW-1133">Transmembrane helix</keyword>